<name>A0A948TET5_9GAMM</name>
<dbReference type="EMBL" id="JAHLFE010000040">
    <property type="protein sequence ID" value="MBU3843666.1"/>
    <property type="molecule type" value="Genomic_DNA"/>
</dbReference>
<feature type="non-terminal residue" evidence="1">
    <location>
        <position position="1"/>
    </location>
</feature>
<dbReference type="AlphaFoldDB" id="A0A948TET5"/>
<protein>
    <submittedName>
        <fullName evidence="1">AAA family ATPase</fullName>
    </submittedName>
</protein>
<proteinExistence type="predicted"/>
<accession>A0A948TET5</accession>
<evidence type="ECO:0000313" key="1">
    <source>
        <dbReference type="EMBL" id="MBU3843666.1"/>
    </source>
</evidence>
<reference evidence="1" key="1">
    <citation type="journal article" date="2021" name="PeerJ">
        <title>Extensive microbial diversity within the chicken gut microbiome revealed by metagenomics and culture.</title>
        <authorList>
            <person name="Gilroy R."/>
            <person name="Ravi A."/>
            <person name="Getino M."/>
            <person name="Pursley I."/>
            <person name="Horton D.L."/>
            <person name="Alikhan N.F."/>
            <person name="Baker D."/>
            <person name="Gharbi K."/>
            <person name="Hall N."/>
            <person name="Watson M."/>
            <person name="Adriaenssens E.M."/>
            <person name="Foster-Nyarko E."/>
            <person name="Jarju S."/>
            <person name="Secka A."/>
            <person name="Antonio M."/>
            <person name="Oren A."/>
            <person name="Chaudhuri R.R."/>
            <person name="La Ragione R."/>
            <person name="Hildebrand F."/>
            <person name="Pallen M.J."/>
        </authorList>
    </citation>
    <scope>NUCLEOTIDE SEQUENCE</scope>
    <source>
        <strain evidence="1">378</strain>
    </source>
</reference>
<reference evidence="1" key="2">
    <citation type="submission" date="2021-04" db="EMBL/GenBank/DDBJ databases">
        <authorList>
            <person name="Gilroy R."/>
        </authorList>
    </citation>
    <scope>NUCLEOTIDE SEQUENCE</scope>
    <source>
        <strain evidence="1">378</strain>
    </source>
</reference>
<organism evidence="1 2">
    <name type="scientific">Candidatus Anaerobiospirillum pullicola</name>
    <dbReference type="NCBI Taxonomy" id="2838451"/>
    <lineage>
        <taxon>Bacteria</taxon>
        <taxon>Pseudomonadati</taxon>
        <taxon>Pseudomonadota</taxon>
        <taxon>Gammaproteobacteria</taxon>
        <taxon>Aeromonadales</taxon>
        <taxon>Succinivibrionaceae</taxon>
        <taxon>Anaerobiospirillum</taxon>
    </lineage>
</organism>
<comment type="caution">
    <text evidence="1">The sequence shown here is derived from an EMBL/GenBank/DDBJ whole genome shotgun (WGS) entry which is preliminary data.</text>
</comment>
<evidence type="ECO:0000313" key="2">
    <source>
        <dbReference type="Proteomes" id="UP000733611"/>
    </source>
</evidence>
<sequence>SVRFILITGIMRYRETSLFTGQDIIDISMEPVVADLLGYTQADLTGKQFVPYIKGAAKLLGMTPSAVLDKLERYYGGFYFDKDAIGKVYCPFAVNRFFSAVVRGSEPKFESYWMKSSGAKYALASYLHDYPLSSQMIMELSDQRLEMSNDSLRAGYLLQDVTFEQILVIGGYFSIKAITADTIKAKVSSNRNYRCGITNQDVRNVFFPVLMSYLVSFKNADGSALSTALGQVKSALRQGDIAQLCLIFNKILGYVRDDLFKELESQDQGEKQALYQVPKPDLEAFYRTVLKLALSSSSIIIKDEVANNLWRSDLEATTEDQVYIFALKRLGSITKASIDKRLDDGEKQILERMSGNNPPQPELPQTMVVVAISDTYRRICAWCRFKLQRTAQGLVVVERHKELVAY</sequence>
<dbReference type="Proteomes" id="UP000733611">
    <property type="component" value="Unassembled WGS sequence"/>
</dbReference>
<gene>
    <name evidence="1" type="ORF">H9847_02170</name>
</gene>